<gene>
    <name evidence="2" type="ORF">K8V15_10975</name>
</gene>
<dbReference type="SUPFAM" id="SSF51905">
    <property type="entry name" value="FAD/NAD(P)-binding domain"/>
    <property type="match status" value="1"/>
</dbReference>
<feature type="non-terminal residue" evidence="2">
    <location>
        <position position="200"/>
    </location>
</feature>
<name>A0A921JRS3_9ACTN</name>
<dbReference type="AlphaFoldDB" id="A0A921JRS3"/>
<evidence type="ECO:0000259" key="1">
    <source>
        <dbReference type="Pfam" id="PF01593"/>
    </source>
</evidence>
<dbReference type="EMBL" id="DYZF01000279">
    <property type="protein sequence ID" value="HJE52476.1"/>
    <property type="molecule type" value="Genomic_DNA"/>
</dbReference>
<dbReference type="Pfam" id="PF01593">
    <property type="entry name" value="Amino_oxidase"/>
    <property type="match status" value="1"/>
</dbReference>
<accession>A0A921JRS3</accession>
<evidence type="ECO:0000313" key="2">
    <source>
        <dbReference type="EMBL" id="HJE52476.1"/>
    </source>
</evidence>
<proteinExistence type="predicted"/>
<feature type="domain" description="Amine oxidase" evidence="1">
    <location>
        <begin position="12"/>
        <end position="200"/>
    </location>
</feature>
<dbReference type="InterPro" id="IPR036188">
    <property type="entry name" value="FAD/NAD-bd_sf"/>
</dbReference>
<protein>
    <submittedName>
        <fullName evidence="2">FAD-dependent oxidoreductase</fullName>
    </submittedName>
</protein>
<reference evidence="2" key="1">
    <citation type="journal article" date="2021" name="PeerJ">
        <title>Extensive microbial diversity within the chicken gut microbiome revealed by metagenomics and culture.</title>
        <authorList>
            <person name="Gilroy R."/>
            <person name="Ravi A."/>
            <person name="Getino M."/>
            <person name="Pursley I."/>
            <person name="Horton D.L."/>
            <person name="Alikhan N.F."/>
            <person name="Baker D."/>
            <person name="Gharbi K."/>
            <person name="Hall N."/>
            <person name="Watson M."/>
            <person name="Adriaenssens E.M."/>
            <person name="Foster-Nyarko E."/>
            <person name="Jarju S."/>
            <person name="Secka A."/>
            <person name="Antonio M."/>
            <person name="Oren A."/>
            <person name="Chaudhuri R.R."/>
            <person name="La Ragione R."/>
            <person name="Hildebrand F."/>
            <person name="Pallen M.J."/>
        </authorList>
    </citation>
    <scope>NUCLEOTIDE SEQUENCE</scope>
    <source>
        <strain evidence="2">ChiGjej3B3-7470</strain>
    </source>
</reference>
<reference evidence="2" key="2">
    <citation type="submission" date="2021-09" db="EMBL/GenBank/DDBJ databases">
        <authorList>
            <person name="Gilroy R."/>
        </authorList>
    </citation>
    <scope>NUCLEOTIDE SEQUENCE</scope>
    <source>
        <strain evidence="2">ChiGjej3B3-7470</strain>
    </source>
</reference>
<dbReference type="GO" id="GO:0016491">
    <property type="term" value="F:oxidoreductase activity"/>
    <property type="evidence" value="ECO:0007669"/>
    <property type="project" value="InterPro"/>
</dbReference>
<evidence type="ECO:0000313" key="3">
    <source>
        <dbReference type="Proteomes" id="UP000712713"/>
    </source>
</evidence>
<dbReference type="InterPro" id="IPR002937">
    <property type="entry name" value="Amino_oxidase"/>
</dbReference>
<sequence length="200" mass="20841">MDADVVIIGAGVAGLNAARVVKRSGVTPVVLESSQEIGGRVRTELVDGFTVDVGFQVLNPAYPALRKAVDLGELGLRSFGRGVCARTDSRLIEIIDPSRAPWRGAAAARLAARDPRAVGRLALWLGDRGGADATLGESLDKAKVHGFWRSLLEEFLAGVIGDDSGSTSASFTRGLVGWFLLGTPGLPAQGMAALPAHLAE</sequence>
<dbReference type="Gene3D" id="3.50.50.60">
    <property type="entry name" value="FAD/NAD(P)-binding domain"/>
    <property type="match status" value="1"/>
</dbReference>
<comment type="caution">
    <text evidence="2">The sequence shown here is derived from an EMBL/GenBank/DDBJ whole genome shotgun (WGS) entry which is preliminary data.</text>
</comment>
<organism evidence="2 3">
    <name type="scientific">Tessaracoccus flavescens</name>
    <dbReference type="NCBI Taxonomy" id="399497"/>
    <lineage>
        <taxon>Bacteria</taxon>
        <taxon>Bacillati</taxon>
        <taxon>Actinomycetota</taxon>
        <taxon>Actinomycetes</taxon>
        <taxon>Propionibacteriales</taxon>
        <taxon>Propionibacteriaceae</taxon>
        <taxon>Tessaracoccus</taxon>
    </lineage>
</organism>
<dbReference type="Proteomes" id="UP000712713">
    <property type="component" value="Unassembled WGS sequence"/>
</dbReference>
<dbReference type="PANTHER" id="PTHR42841">
    <property type="entry name" value="AMINE OXIDASE"/>
    <property type="match status" value="1"/>
</dbReference>